<dbReference type="InterPro" id="IPR045886">
    <property type="entry name" value="ThiF/MoeB/HesA"/>
</dbReference>
<dbReference type="InterPro" id="IPR035985">
    <property type="entry name" value="Ubiquitin-activating_enz"/>
</dbReference>
<dbReference type="GO" id="GO:0005737">
    <property type="term" value="C:cytoplasm"/>
    <property type="evidence" value="ECO:0007669"/>
    <property type="project" value="TreeGrafter"/>
</dbReference>
<dbReference type="AlphaFoldDB" id="A0A9R1CX41"/>
<dbReference type="PANTHER" id="PTHR10953:SF247">
    <property type="entry name" value="SLL6053 PROTEIN"/>
    <property type="match status" value="1"/>
</dbReference>
<dbReference type="GO" id="GO:0008641">
    <property type="term" value="F:ubiquitin-like modifier activating enzyme activity"/>
    <property type="evidence" value="ECO:0007669"/>
    <property type="project" value="InterPro"/>
</dbReference>
<gene>
    <name evidence="2" type="ORF">PRLR5076_19420</name>
</gene>
<dbReference type="PROSITE" id="PS51257">
    <property type="entry name" value="PROKAR_LIPOPROTEIN"/>
    <property type="match status" value="1"/>
</dbReference>
<keyword evidence="3" id="KW-1185">Reference proteome</keyword>
<evidence type="ECO:0000313" key="2">
    <source>
        <dbReference type="EMBL" id="GJG59091.1"/>
    </source>
</evidence>
<dbReference type="InterPro" id="IPR000594">
    <property type="entry name" value="ThiF_NAD_FAD-bd"/>
</dbReference>
<proteinExistence type="predicted"/>
<dbReference type="SUPFAM" id="SSF69572">
    <property type="entry name" value="Activating enzymes of the ubiquitin-like proteins"/>
    <property type="match status" value="1"/>
</dbReference>
<dbReference type="Gene3D" id="3.40.50.720">
    <property type="entry name" value="NAD(P)-binding Rossmann-like Domain"/>
    <property type="match status" value="1"/>
</dbReference>
<organism evidence="2 3">
    <name type="scientific">Prevotella lacticifex</name>
    <dbReference type="NCBI Taxonomy" id="2854755"/>
    <lineage>
        <taxon>Bacteria</taxon>
        <taxon>Pseudomonadati</taxon>
        <taxon>Bacteroidota</taxon>
        <taxon>Bacteroidia</taxon>
        <taxon>Bacteroidales</taxon>
        <taxon>Prevotellaceae</taxon>
        <taxon>Prevotella</taxon>
    </lineage>
</organism>
<keyword evidence="2" id="KW-0548">Nucleotidyltransferase</keyword>
<dbReference type="GeneID" id="72466869"/>
<protein>
    <submittedName>
        <fullName evidence="2">Thiazole biosynthesis adenylyltransferase ThiF</fullName>
    </submittedName>
</protein>
<reference evidence="2" key="1">
    <citation type="journal article" date="2022" name="Int. J. Syst. Evol. Microbiol.">
        <title>Prevotella lacticifex sp. nov., isolated from the rumen of cows.</title>
        <authorList>
            <person name="Shinkai T."/>
            <person name="Ikeyama N."/>
            <person name="Kumagai M."/>
            <person name="Ohmori H."/>
            <person name="Sakamoto M."/>
            <person name="Ohkuma M."/>
            <person name="Mitsumori M."/>
        </authorList>
    </citation>
    <scope>NUCLEOTIDE SEQUENCE</scope>
    <source>
        <strain evidence="2">R5076</strain>
    </source>
</reference>
<dbReference type="GO" id="GO:0016779">
    <property type="term" value="F:nucleotidyltransferase activity"/>
    <property type="evidence" value="ECO:0007669"/>
    <property type="project" value="UniProtKB-KW"/>
</dbReference>
<dbReference type="PANTHER" id="PTHR10953">
    <property type="entry name" value="UBIQUITIN-ACTIVATING ENZYME E1"/>
    <property type="match status" value="1"/>
</dbReference>
<dbReference type="NCBIfam" id="TIGR03736">
    <property type="entry name" value="PRTRC_ThiF"/>
    <property type="match status" value="1"/>
</dbReference>
<evidence type="ECO:0000259" key="1">
    <source>
        <dbReference type="Pfam" id="PF00899"/>
    </source>
</evidence>
<dbReference type="InterPro" id="IPR022500">
    <property type="entry name" value="PRTRC_ThiF"/>
</dbReference>
<dbReference type="CDD" id="cd01483">
    <property type="entry name" value="E1_enzyme_family"/>
    <property type="match status" value="1"/>
</dbReference>
<evidence type="ECO:0000313" key="3">
    <source>
        <dbReference type="Proteomes" id="UP000825483"/>
    </source>
</evidence>
<feature type="domain" description="THIF-type NAD/FAD binding fold" evidence="1">
    <location>
        <begin position="19"/>
        <end position="211"/>
    </location>
</feature>
<sequence>MSKIHYTEKYLLNPYHPVEVNVIGAGGTGCQVLTSLARISCALKQLGHPGLHVNVIDGDIVTKSNLGRQLFSASEVGLNKAMVLANRINRFFGFDWDAIRENYPYKDCTTANVTITCVDNVKARIEIGKFLRKNIKPKTSGDHDMTKPYYWLDFGNTTDTGQVVLGTISKIEQPKKSNKEATNKLKCVDEMFDLTKVKDEDSGPSCSLAEALRKQDLFINSTIAQLGCNIFWKLFSGSIENHGVFLNLKTLNSNPIKI</sequence>
<dbReference type="Proteomes" id="UP000825483">
    <property type="component" value="Unassembled WGS sequence"/>
</dbReference>
<dbReference type="RefSeq" id="WP_223928899.1">
    <property type="nucleotide sequence ID" value="NZ_BPTU01000001.1"/>
</dbReference>
<dbReference type="EMBL" id="BPUB01000002">
    <property type="protein sequence ID" value="GJG59091.1"/>
    <property type="molecule type" value="Genomic_DNA"/>
</dbReference>
<dbReference type="GO" id="GO:0004792">
    <property type="term" value="F:thiosulfate-cyanide sulfurtransferase activity"/>
    <property type="evidence" value="ECO:0007669"/>
    <property type="project" value="TreeGrafter"/>
</dbReference>
<accession>A0A9R1CX41</accession>
<dbReference type="Pfam" id="PF00899">
    <property type="entry name" value="ThiF"/>
    <property type="match status" value="1"/>
</dbReference>
<keyword evidence="2" id="KW-0808">Transferase</keyword>
<name>A0A9R1CX41_9BACT</name>
<comment type="caution">
    <text evidence="2">The sequence shown here is derived from an EMBL/GenBank/DDBJ whole genome shotgun (WGS) entry which is preliminary data.</text>
</comment>